<evidence type="ECO:0000313" key="1">
    <source>
        <dbReference type="EMBL" id="KAF4645178.1"/>
    </source>
</evidence>
<proteinExistence type="predicted"/>
<protein>
    <submittedName>
        <fullName evidence="1">Uncharacterized protein</fullName>
    </submittedName>
</protein>
<evidence type="ECO:0000313" key="2">
    <source>
        <dbReference type="Proteomes" id="UP000557509"/>
    </source>
</evidence>
<name>A0A7J6KDH9_TOXGO</name>
<sequence length="145" mass="16035">MRWYARSMHVTPLRCRRQLDASQFPYRKPLLTTFLGHGSPVIDRVSSMTRSRASTDTHMLSAHSIPAASHASIYPRFSNTSGFAAVAHAGESPLPCDSRNSLHHSCRIRVTSTSRCLQPVCGHGKAIAQSGQDNRPLLMRVRLAL</sequence>
<gene>
    <name evidence="1" type="ORF">TGRH88_006170</name>
</gene>
<reference evidence="1 2" key="1">
    <citation type="submission" date="2020-03" db="EMBL/GenBank/DDBJ databases">
        <title>Genome sequence of Toxoplasma gondii RH-88 strain.</title>
        <authorList>
            <person name="Lorenzi H.A."/>
            <person name="Venepally P."/>
            <person name="Rozenberg A."/>
            <person name="Sibley D."/>
        </authorList>
    </citation>
    <scope>NUCLEOTIDE SEQUENCE [LARGE SCALE GENOMIC DNA]</scope>
    <source>
        <strain evidence="1 2">RH-88</strain>
    </source>
</reference>
<dbReference type="AlphaFoldDB" id="A0A7J6KDH9"/>
<accession>A0A7J6KDH9</accession>
<comment type="caution">
    <text evidence="1">The sequence shown here is derived from an EMBL/GenBank/DDBJ whole genome shotgun (WGS) entry which is preliminary data.</text>
</comment>
<dbReference type="EMBL" id="JAAUHK010000188">
    <property type="protein sequence ID" value="KAF4645178.1"/>
    <property type="molecule type" value="Genomic_DNA"/>
</dbReference>
<dbReference type="Proteomes" id="UP000557509">
    <property type="component" value="Unassembled WGS sequence"/>
</dbReference>
<organism evidence="1 2">
    <name type="scientific">Toxoplasma gondii</name>
    <dbReference type="NCBI Taxonomy" id="5811"/>
    <lineage>
        <taxon>Eukaryota</taxon>
        <taxon>Sar</taxon>
        <taxon>Alveolata</taxon>
        <taxon>Apicomplexa</taxon>
        <taxon>Conoidasida</taxon>
        <taxon>Coccidia</taxon>
        <taxon>Eucoccidiorida</taxon>
        <taxon>Eimeriorina</taxon>
        <taxon>Sarcocystidae</taxon>
        <taxon>Toxoplasma</taxon>
    </lineage>
</organism>
<keyword evidence="2" id="KW-1185">Reference proteome</keyword>